<dbReference type="Proteomes" id="UP000003860">
    <property type="component" value="Unassembled WGS sequence"/>
</dbReference>
<dbReference type="STRING" id="588581.Cpap_3653"/>
<evidence type="ECO:0000256" key="2">
    <source>
        <dbReference type="SAM" id="SignalP"/>
    </source>
</evidence>
<proteinExistence type="predicted"/>
<feature type="signal peptide" evidence="2">
    <location>
        <begin position="1"/>
        <end position="24"/>
    </location>
</feature>
<evidence type="ECO:0000256" key="1">
    <source>
        <dbReference type="SAM" id="Phobius"/>
    </source>
</evidence>
<keyword evidence="1" id="KW-1133">Transmembrane helix</keyword>
<dbReference type="eggNOG" id="ENOG5033VS9">
    <property type="taxonomic scope" value="Bacteria"/>
</dbReference>
<keyword evidence="1" id="KW-0472">Membrane</keyword>
<keyword evidence="2" id="KW-0732">Signal</keyword>
<evidence type="ECO:0000313" key="3">
    <source>
        <dbReference type="EMBL" id="EGD49221.1"/>
    </source>
</evidence>
<feature type="chain" id="PRO_5003275943" evidence="2">
    <location>
        <begin position="25"/>
        <end position="135"/>
    </location>
</feature>
<gene>
    <name evidence="3" type="ORF">Cpap_3653</name>
</gene>
<evidence type="ECO:0000313" key="4">
    <source>
        <dbReference type="Proteomes" id="UP000003860"/>
    </source>
</evidence>
<dbReference type="EMBL" id="ACXX02000002">
    <property type="protein sequence ID" value="EGD49221.1"/>
    <property type="molecule type" value="Genomic_DNA"/>
</dbReference>
<feature type="transmembrane region" description="Helical" evidence="1">
    <location>
        <begin position="90"/>
        <end position="111"/>
    </location>
</feature>
<comment type="caution">
    <text evidence="3">The sequence shown here is derived from an EMBL/GenBank/DDBJ whole genome shotgun (WGS) entry which is preliminary data.</text>
</comment>
<dbReference type="OrthoDB" id="1739819at2"/>
<dbReference type="RefSeq" id="WP_004617457.1">
    <property type="nucleotide sequence ID" value="NZ_ACXX02000002.1"/>
</dbReference>
<reference evidence="3" key="1">
    <citation type="submission" date="2009-07" db="EMBL/GenBank/DDBJ databases">
        <authorList>
            <consortium name="US DOE Joint Genome Institute (JGI-PGF)"/>
            <person name="Lucas S."/>
            <person name="Copeland A."/>
            <person name="Lapidus A."/>
            <person name="Glavina del Rio T."/>
            <person name="Tice H."/>
            <person name="Bruce D."/>
            <person name="Goodwin L."/>
            <person name="Pitluck S."/>
            <person name="Larimer F."/>
            <person name="Land M.L."/>
            <person name="Mouttaki H."/>
            <person name="He Z."/>
            <person name="Zhou J."/>
            <person name="Hemme C.L."/>
        </authorList>
    </citation>
    <scope>NUCLEOTIDE SEQUENCE [LARGE SCALE GENOMIC DNA]</scope>
    <source>
        <strain evidence="3">DSM 2782</strain>
    </source>
</reference>
<keyword evidence="1" id="KW-0812">Transmembrane</keyword>
<sequence>MFKKLFLSIIILSALASENGVYNAADLFDLYLVNLTHLDMIQESRSAVSVLESQKEASVSRKGRPLSFFKAISAEALNKEMPNNNRHGELALLMSISIVILSLLVLAYLNSNTNRAFSTKRLLFSQSDSSPPVCC</sequence>
<name>F1T9N9_9FIRM</name>
<protein>
    <submittedName>
        <fullName evidence="3">Uncharacterized protein</fullName>
    </submittedName>
</protein>
<keyword evidence="4" id="KW-1185">Reference proteome</keyword>
<accession>F1T9N9</accession>
<dbReference type="AlphaFoldDB" id="F1T9N9"/>
<organism evidence="3 4">
    <name type="scientific">Ruminiclostridium papyrosolvens DSM 2782</name>
    <dbReference type="NCBI Taxonomy" id="588581"/>
    <lineage>
        <taxon>Bacteria</taxon>
        <taxon>Bacillati</taxon>
        <taxon>Bacillota</taxon>
        <taxon>Clostridia</taxon>
        <taxon>Eubacteriales</taxon>
        <taxon>Oscillospiraceae</taxon>
        <taxon>Ruminiclostridium</taxon>
    </lineage>
</organism>
<reference evidence="3" key="2">
    <citation type="submission" date="2011-01" db="EMBL/GenBank/DDBJ databases">
        <title>The Non-contiguous Finished genome of Clostridium papyrosolvens.</title>
        <authorList>
            <person name="Lucas S."/>
            <person name="Copeland A."/>
            <person name="Lapidus A."/>
            <person name="Cheng J.-F."/>
            <person name="Goodwin L."/>
            <person name="Pitluck S."/>
            <person name="Misra M."/>
            <person name="Chertkov O."/>
            <person name="Detter J.C."/>
            <person name="Han C."/>
            <person name="Tapia R."/>
            <person name="Land M."/>
            <person name="Hauser L."/>
            <person name="Kyrpides N."/>
            <person name="Ivanova N."/>
            <person name="Pagani I."/>
            <person name="Mouttaki H."/>
            <person name="He Z."/>
            <person name="Zhou J."/>
            <person name="Hemme C.L."/>
            <person name="Woyke T."/>
        </authorList>
    </citation>
    <scope>NUCLEOTIDE SEQUENCE [LARGE SCALE GENOMIC DNA]</scope>
    <source>
        <strain evidence="3">DSM 2782</strain>
    </source>
</reference>